<dbReference type="GO" id="GO:0003697">
    <property type="term" value="F:single-stranded DNA binding"/>
    <property type="evidence" value="ECO:0007669"/>
    <property type="project" value="UniProtKB-ARBA"/>
</dbReference>
<dbReference type="Proteomes" id="UP000738349">
    <property type="component" value="Unassembled WGS sequence"/>
</dbReference>
<dbReference type="EMBL" id="JAGMUV010000007">
    <property type="protein sequence ID" value="KAH7148573.1"/>
    <property type="molecule type" value="Genomic_DNA"/>
</dbReference>
<feature type="region of interest" description="Disordered" evidence="7">
    <location>
        <begin position="259"/>
        <end position="351"/>
    </location>
</feature>
<evidence type="ECO:0000256" key="6">
    <source>
        <dbReference type="ARBA" id="ARBA00077224"/>
    </source>
</evidence>
<evidence type="ECO:0000256" key="4">
    <source>
        <dbReference type="ARBA" id="ARBA00023172"/>
    </source>
</evidence>
<accession>A0A9P9EZS1</accession>
<feature type="compositionally biased region" description="Polar residues" evidence="7">
    <location>
        <begin position="1"/>
        <end position="13"/>
    </location>
</feature>
<dbReference type="PANTHER" id="PTHR12132:SF1">
    <property type="entry name" value="DNA REPAIR PROTEIN RAD52 HOMOLOG"/>
    <property type="match status" value="1"/>
</dbReference>
<sequence>MPAPGQQHTTVSNPFEEARPRVSEWTAKEIATISARLDKQLGPEYISARAGPGGSKVHYLTAEKCITLANEVFGFNGWSSSIQNIQVDFADENPQTQRVSIGLSVIVRITLRDGTYHEDIGYGSIENAKGKAMAFEKAKKEGTTDGMKRALRSFGSVLGNCIYDKDYVKQVTKIKAEPVKKFDQNNLHRHSDFIKRETVRVEPPETMAKAVTAIKTEPTLAVTDSFEDFLGELDEADFCVPEDDDPTDEFMLSTSIIGQAPSEKSASSVNRPPVQQPVHQPNRSLSGGSMNRPPQTPNQGQPLRPVPSNAGQQGQSNRPQPAPGTRATTTPNQVGGPRPRPPALATGNAPESVGFFSARAVNQLPEASIQGSTNTRLSVPQGQQAFNPKAESPSIRKTPGIDHSSSKPVSKAGQHVAPANSQATTETPKNAGGFTPVRPSFPSSQSARGNMVHPSLDQARRIGAPGGPGSPLANRGSYKPPTMKRPPPGDANGGRPPLADLPANGSGTSTSASTAGGLEAKRQKIA</sequence>
<keyword evidence="9" id="KW-1185">Reference proteome</keyword>
<feature type="compositionally biased region" description="Polar residues" evidence="7">
    <location>
        <begin position="419"/>
        <end position="428"/>
    </location>
</feature>
<evidence type="ECO:0000256" key="2">
    <source>
        <dbReference type="ARBA" id="ARBA00022763"/>
    </source>
</evidence>
<evidence type="ECO:0000256" key="1">
    <source>
        <dbReference type="ARBA" id="ARBA00006638"/>
    </source>
</evidence>
<feature type="region of interest" description="Disordered" evidence="7">
    <location>
        <begin position="1"/>
        <end position="20"/>
    </location>
</feature>
<comment type="caution">
    <text evidence="8">The sequence shown here is derived from an EMBL/GenBank/DDBJ whole genome shotgun (WGS) entry which is preliminary data.</text>
</comment>
<comment type="similarity">
    <text evidence="1">Belongs to the RAD52 family.</text>
</comment>
<protein>
    <recommendedName>
        <fullName evidence="6">RAD52 homolog</fullName>
    </recommendedName>
</protein>
<dbReference type="InterPro" id="IPR004585">
    <property type="entry name" value="DNA_recomb/repair_Rad52"/>
</dbReference>
<dbReference type="AlphaFoldDB" id="A0A9P9EZS1"/>
<dbReference type="PANTHER" id="PTHR12132">
    <property type="entry name" value="DNA REPAIR AND RECOMBINATION PROTEIN RAD52, RAD59"/>
    <property type="match status" value="1"/>
</dbReference>
<dbReference type="GO" id="GO:0000730">
    <property type="term" value="P:DNA recombinase assembly"/>
    <property type="evidence" value="ECO:0007669"/>
    <property type="project" value="InterPro"/>
</dbReference>
<gene>
    <name evidence="8" type="ORF">EDB81DRAFT_467359</name>
</gene>
<dbReference type="Pfam" id="PF04098">
    <property type="entry name" value="Rad52_Rad22"/>
    <property type="match status" value="1"/>
</dbReference>
<feature type="compositionally biased region" description="Polar residues" evidence="7">
    <location>
        <begin position="277"/>
        <end position="301"/>
    </location>
</feature>
<feature type="compositionally biased region" description="Polar residues" evidence="7">
    <location>
        <begin position="309"/>
        <end position="319"/>
    </location>
</feature>
<feature type="region of interest" description="Disordered" evidence="7">
    <location>
        <begin position="366"/>
        <end position="526"/>
    </location>
</feature>
<dbReference type="GO" id="GO:0045002">
    <property type="term" value="P:double-strand break repair via single-strand annealing"/>
    <property type="evidence" value="ECO:0007669"/>
    <property type="project" value="InterPro"/>
</dbReference>
<dbReference type="SUPFAM" id="SSF54768">
    <property type="entry name" value="dsRNA-binding domain-like"/>
    <property type="match status" value="1"/>
</dbReference>
<dbReference type="InterPro" id="IPR041247">
    <property type="entry name" value="Rad52_fam"/>
</dbReference>
<keyword evidence="2" id="KW-0227">DNA damage</keyword>
<dbReference type="GO" id="GO:0006312">
    <property type="term" value="P:mitotic recombination"/>
    <property type="evidence" value="ECO:0007669"/>
    <property type="project" value="TreeGrafter"/>
</dbReference>
<organism evidence="8 9">
    <name type="scientific">Dactylonectria macrodidyma</name>
    <dbReference type="NCBI Taxonomy" id="307937"/>
    <lineage>
        <taxon>Eukaryota</taxon>
        <taxon>Fungi</taxon>
        <taxon>Dikarya</taxon>
        <taxon>Ascomycota</taxon>
        <taxon>Pezizomycotina</taxon>
        <taxon>Sordariomycetes</taxon>
        <taxon>Hypocreomycetidae</taxon>
        <taxon>Hypocreales</taxon>
        <taxon>Nectriaceae</taxon>
        <taxon>Dactylonectria</taxon>
    </lineage>
</organism>
<keyword evidence="4" id="KW-0233">DNA recombination</keyword>
<keyword evidence="3" id="KW-0238">DNA-binding</keyword>
<feature type="compositionally biased region" description="Low complexity" evidence="7">
    <location>
        <begin position="505"/>
        <end position="517"/>
    </location>
</feature>
<dbReference type="GO" id="GO:0005634">
    <property type="term" value="C:nucleus"/>
    <property type="evidence" value="ECO:0007669"/>
    <property type="project" value="InterPro"/>
</dbReference>
<dbReference type="InterPro" id="IPR007232">
    <property type="entry name" value="Rad52_Rad59_Rad22"/>
</dbReference>
<evidence type="ECO:0000313" key="9">
    <source>
        <dbReference type="Proteomes" id="UP000738349"/>
    </source>
</evidence>
<keyword evidence="5" id="KW-0234">DNA repair</keyword>
<feature type="compositionally biased region" description="Polar residues" evidence="7">
    <location>
        <begin position="369"/>
        <end position="386"/>
    </location>
</feature>
<evidence type="ECO:0000256" key="5">
    <source>
        <dbReference type="ARBA" id="ARBA00023204"/>
    </source>
</evidence>
<name>A0A9P9EZS1_9HYPO</name>
<dbReference type="NCBIfam" id="TIGR00607">
    <property type="entry name" value="rad52"/>
    <property type="match status" value="1"/>
</dbReference>
<evidence type="ECO:0000313" key="8">
    <source>
        <dbReference type="EMBL" id="KAH7148573.1"/>
    </source>
</evidence>
<dbReference type="OrthoDB" id="206565at2759"/>
<dbReference type="FunFam" id="3.30.390.80:FF:000001">
    <property type="entry name" value="DNA repair protein RAD52 homolog"/>
    <property type="match status" value="1"/>
</dbReference>
<proteinExistence type="inferred from homology"/>
<evidence type="ECO:0000256" key="7">
    <source>
        <dbReference type="SAM" id="MobiDB-lite"/>
    </source>
</evidence>
<dbReference type="InterPro" id="IPR042525">
    <property type="entry name" value="Rad52_Rad59_Rad22_sf"/>
</dbReference>
<feature type="compositionally biased region" description="Polar residues" evidence="7">
    <location>
        <begin position="259"/>
        <end position="270"/>
    </location>
</feature>
<reference evidence="8" key="1">
    <citation type="journal article" date="2021" name="Nat. Commun.">
        <title>Genetic determinants of endophytism in the Arabidopsis root mycobiome.</title>
        <authorList>
            <person name="Mesny F."/>
            <person name="Miyauchi S."/>
            <person name="Thiergart T."/>
            <person name="Pickel B."/>
            <person name="Atanasova L."/>
            <person name="Karlsson M."/>
            <person name="Huettel B."/>
            <person name="Barry K.W."/>
            <person name="Haridas S."/>
            <person name="Chen C."/>
            <person name="Bauer D."/>
            <person name="Andreopoulos W."/>
            <person name="Pangilinan J."/>
            <person name="LaButti K."/>
            <person name="Riley R."/>
            <person name="Lipzen A."/>
            <person name="Clum A."/>
            <person name="Drula E."/>
            <person name="Henrissat B."/>
            <person name="Kohler A."/>
            <person name="Grigoriev I.V."/>
            <person name="Martin F.M."/>
            <person name="Hacquard S."/>
        </authorList>
    </citation>
    <scope>NUCLEOTIDE SEQUENCE</scope>
    <source>
        <strain evidence="8">MPI-CAGE-AT-0147</strain>
    </source>
</reference>
<evidence type="ECO:0000256" key="3">
    <source>
        <dbReference type="ARBA" id="ARBA00023125"/>
    </source>
</evidence>
<dbReference type="Gene3D" id="3.30.390.80">
    <property type="entry name" value="DNA repair protein Rad52/59/22"/>
    <property type="match status" value="1"/>
</dbReference>